<dbReference type="NCBIfam" id="NF004760">
    <property type="entry name" value="PRK06091.1"/>
    <property type="match status" value="1"/>
</dbReference>
<dbReference type="SUPFAM" id="SSF51735">
    <property type="entry name" value="NAD(P)-binding Rossmann-fold domains"/>
    <property type="match status" value="1"/>
</dbReference>
<name>A0ABW4YME0_9BACL</name>
<dbReference type="Proteomes" id="UP001597362">
    <property type="component" value="Unassembled WGS sequence"/>
</dbReference>
<accession>A0ABW4YME0</accession>
<reference evidence="4" key="1">
    <citation type="journal article" date="2019" name="Int. J. Syst. Evol. Microbiol.">
        <title>The Global Catalogue of Microorganisms (GCM) 10K type strain sequencing project: providing services to taxonomists for standard genome sequencing and annotation.</title>
        <authorList>
            <consortium name="The Broad Institute Genomics Platform"/>
            <consortium name="The Broad Institute Genome Sequencing Center for Infectious Disease"/>
            <person name="Wu L."/>
            <person name="Ma J."/>
        </authorList>
    </citation>
    <scope>NUCLEOTIDE SEQUENCE [LARGE SCALE GENOMIC DNA]</scope>
    <source>
        <strain evidence="4">GH52</strain>
    </source>
</reference>
<dbReference type="Gene3D" id="3.40.50.261">
    <property type="entry name" value="Succinyl-CoA synthetase domains"/>
    <property type="match status" value="2"/>
</dbReference>
<keyword evidence="4" id="KW-1185">Reference proteome</keyword>
<dbReference type="Gene3D" id="3.40.50.720">
    <property type="entry name" value="NAD(P)-binding Rossmann-like Domain"/>
    <property type="match status" value="1"/>
</dbReference>
<dbReference type="PANTHER" id="PTHR11117:SF24">
    <property type="entry name" value="PROTEIN FDRA"/>
    <property type="match status" value="1"/>
</dbReference>
<dbReference type="EMBL" id="JBHUHO010000031">
    <property type="protein sequence ID" value="MFD2116684.1"/>
    <property type="molecule type" value="Genomic_DNA"/>
</dbReference>
<evidence type="ECO:0000313" key="4">
    <source>
        <dbReference type="Proteomes" id="UP001597362"/>
    </source>
</evidence>
<feature type="domain" description="ATP-citrate synthase/succinyl-CoA ligase C-terminal" evidence="1">
    <location>
        <begin position="348"/>
        <end position="506"/>
    </location>
</feature>
<protein>
    <submittedName>
        <fullName evidence="3">Acyl-CoA synthetase FdrA</fullName>
    </submittedName>
</protein>
<dbReference type="InterPro" id="IPR003781">
    <property type="entry name" value="CoA-bd"/>
</dbReference>
<evidence type="ECO:0000259" key="1">
    <source>
        <dbReference type="Pfam" id="PF00549"/>
    </source>
</evidence>
<dbReference type="SUPFAM" id="SSF52210">
    <property type="entry name" value="Succinyl-CoA synthetase domains"/>
    <property type="match status" value="2"/>
</dbReference>
<comment type="caution">
    <text evidence="3">The sequence shown here is derived from an EMBL/GenBank/DDBJ whole genome shotgun (WGS) entry which is preliminary data.</text>
</comment>
<dbReference type="InterPro" id="IPR016102">
    <property type="entry name" value="Succinyl-CoA_synth-like"/>
</dbReference>
<proteinExistence type="predicted"/>
<evidence type="ECO:0000259" key="2">
    <source>
        <dbReference type="Pfam" id="PF02629"/>
    </source>
</evidence>
<dbReference type="Pfam" id="PF00549">
    <property type="entry name" value="Ligase_CoA"/>
    <property type="match status" value="1"/>
</dbReference>
<organism evidence="3 4">
    <name type="scientific">Paenibacillus yanchengensis</name>
    <dbReference type="NCBI Taxonomy" id="2035833"/>
    <lineage>
        <taxon>Bacteria</taxon>
        <taxon>Bacillati</taxon>
        <taxon>Bacillota</taxon>
        <taxon>Bacilli</taxon>
        <taxon>Bacillales</taxon>
        <taxon>Paenibacillaceae</taxon>
        <taxon>Paenibacillus</taxon>
    </lineage>
</organism>
<dbReference type="InterPro" id="IPR036291">
    <property type="entry name" value="NAD(P)-bd_dom_sf"/>
</dbReference>
<dbReference type="PANTHER" id="PTHR11117">
    <property type="entry name" value="SUCCINYL-COA LIGASE SUBUNIT ALPHA"/>
    <property type="match status" value="1"/>
</dbReference>
<dbReference type="RefSeq" id="WP_377773110.1">
    <property type="nucleotide sequence ID" value="NZ_JBHUHO010000031.1"/>
</dbReference>
<feature type="domain" description="CoA-binding" evidence="2">
    <location>
        <begin position="191"/>
        <end position="286"/>
    </location>
</feature>
<evidence type="ECO:0000313" key="3">
    <source>
        <dbReference type="EMBL" id="MFD2116684.1"/>
    </source>
</evidence>
<dbReference type="InterPro" id="IPR005811">
    <property type="entry name" value="SUCC_ACL_C"/>
</dbReference>
<gene>
    <name evidence="3" type="primary">fdrA</name>
    <name evidence="3" type="ORF">ACFSJH_13225</name>
</gene>
<dbReference type="Pfam" id="PF02629">
    <property type="entry name" value="CoA_binding"/>
    <property type="match status" value="1"/>
</dbReference>
<sequence>MSIKVVIKSNTYFDSVSLMSLSTKANQIEGVEQAVIAMGTEMNKEVLQNVGLLTAELEQAKSSDLMIVIKAATDDISEAAYESVEQLFTKKNNGKQGTGEVVYATIDSAAKSNSNANLAVISVNGKFAAREARKALENDLHVMMFSDNVSIEDEYELKTFAHEKGLLMMGPDCGTAIISNVGLCFANKVRKGSIGIVAASGTGSQEVSVRIHDFGGGITQLIGTGGRDLSEQIGGIMMLDGMRALDADEETKVIVLVSKPPAPSVEQKVLAEIKKCSKPVVVYFIGGSEEAVKAAGGHFAKTTKEAALQAVLLEGADESKINKRALNLPLIAEVKSKLKPEQKYIRGLFCGGTLCDESMYLAMEKYDDVYSNIPKNPEFRLKDLGVSQAHTFIDFGNDEFTNGRPHPMIDPSLRIERFEQEAKDPEVGVILLDFILGFGAHEDPVGVMLPSIIKAKQEAEQAGRHLEILGYILGTELDRPTLESQVNKLLSAGVTHASSSTNAGLLARGFVEKEGAAKHE</sequence>